<organism evidence="1 2">
    <name type="scientific">Enterobacteria phage SEGD1</name>
    <dbReference type="NCBI Taxonomy" id="1805456"/>
    <lineage>
        <taxon>Viruses</taxon>
        <taxon>Duplodnaviria</taxon>
        <taxon>Heunggongvirae</taxon>
        <taxon>Uroviricota</taxon>
        <taxon>Caudoviricetes</taxon>
        <taxon>Chimalliviridae</taxon>
        <taxon>Seoulvirus</taxon>
        <taxon>Seoulvirus SPN3US</taxon>
    </lineage>
</organism>
<dbReference type="InterPro" id="IPR057701">
    <property type="entry name" value="DUF7941"/>
</dbReference>
<accession>A0A142IIL6</accession>
<dbReference type="Proteomes" id="UP000223976">
    <property type="component" value="Segment"/>
</dbReference>
<sequence>MINYNKPVMQLVWDQINRDNPQLKKPLNATNVALLQGPLTNALRDGRNSRIVVNGLQGGGYSGKMDIYYDRLNLSQYFKGVSVPVKVPYRATSYRDIIDRISAACGLVLTADDLTYPDSQFAMITVATGDRTVAIKSDNPAFTGHIPISFIREEPSFADLYHTTETGAWEPMDVYSTVYRLDWSMYTQQIINIPMGTPLRLNSNSYMTQFIAALSAWSGIPFTIGNAATDNPYDLYGYVATRNNNPGLDPDMRGEYNYCVKLTPPEDMGNLRRPFFLHFGPKNNVAYLAQEEDVERYARYMSFRETSPNSMSVTLYQNEYVLTRAESPETADDLTGSPYGTRYCTGSIRRLMQHAFPTEEMFQESIANRRRVLYHTAYTTTTSAITYQGLYRNGYQSKQMTSLYSNYCNYFIYYDPSKGGYMVYSPYSKTAPVPWYPAL</sequence>
<evidence type="ECO:0000313" key="2">
    <source>
        <dbReference type="Proteomes" id="UP000223976"/>
    </source>
</evidence>
<dbReference type="EMBL" id="KU726251">
    <property type="protein sequence ID" value="AMR59804.1"/>
    <property type="molecule type" value="Genomic_DNA"/>
</dbReference>
<reference evidence="1 2" key="1">
    <citation type="submission" date="2016-02" db="EMBL/GenBank/DDBJ databases">
        <title>Complete genome sequence of a polyvalent bacteriophage, SEGD1, simultaneously inhibiting both Salmonella enterica and Escherichia coli O157:H7.</title>
        <authorList>
            <person name="Fan J."/>
            <person name="Ma J."/>
        </authorList>
    </citation>
    <scope>NUCLEOTIDE SEQUENCE [LARGE SCALE GENOMIC DNA]</scope>
</reference>
<dbReference type="Pfam" id="PF25613">
    <property type="entry name" value="DUF7941"/>
    <property type="match status" value="1"/>
</dbReference>
<gene>
    <name evidence="1" type="ORF">SEGD1_157</name>
</gene>
<protein>
    <recommendedName>
        <fullName evidence="3">Virion structural protein</fullName>
    </recommendedName>
</protein>
<evidence type="ECO:0000313" key="1">
    <source>
        <dbReference type="EMBL" id="AMR59804.1"/>
    </source>
</evidence>
<evidence type="ECO:0008006" key="3">
    <source>
        <dbReference type="Google" id="ProtNLM"/>
    </source>
</evidence>
<name>A0A142IIL6_9CAUD</name>
<proteinExistence type="predicted"/>